<feature type="compositionally biased region" description="Basic and acidic residues" evidence="1">
    <location>
        <begin position="22"/>
        <end position="34"/>
    </location>
</feature>
<sequence>MQCRQKISCQTRYQSVSGRSTEANRSRQTGPERHRHDFAVQNVAVRQPLIKGSSREIMTHVHHLLLAWLVMASLSAAYAALPHVYVADLPSKFNTDLLGKDEPCMESNVLSPVGANSFGKRFQSSFLCLGKFRTG</sequence>
<reference evidence="3 4" key="1">
    <citation type="journal article" date="2024" name="Nat. Commun.">
        <title>Phylogenomics reveals the evolutionary origins of lichenization in chlorophyte algae.</title>
        <authorList>
            <person name="Puginier C."/>
            <person name="Libourel C."/>
            <person name="Otte J."/>
            <person name="Skaloud P."/>
            <person name="Haon M."/>
            <person name="Grisel S."/>
            <person name="Petersen M."/>
            <person name="Berrin J.G."/>
            <person name="Delaux P.M."/>
            <person name="Dal Grande F."/>
            <person name="Keller J."/>
        </authorList>
    </citation>
    <scope>NUCLEOTIDE SEQUENCE [LARGE SCALE GENOMIC DNA]</scope>
    <source>
        <strain evidence="3 4">SAG 2036</strain>
    </source>
</reference>
<keyword evidence="2" id="KW-0812">Transmembrane</keyword>
<feature type="region of interest" description="Disordered" evidence="1">
    <location>
        <begin position="14"/>
        <end position="34"/>
    </location>
</feature>
<gene>
    <name evidence="3" type="ORF">WJX73_006196</name>
</gene>
<evidence type="ECO:0000313" key="4">
    <source>
        <dbReference type="Proteomes" id="UP001465755"/>
    </source>
</evidence>
<keyword evidence="4" id="KW-1185">Reference proteome</keyword>
<keyword evidence="2" id="KW-0472">Membrane</keyword>
<dbReference type="AlphaFoldDB" id="A0AAW1PN57"/>
<evidence type="ECO:0000313" key="3">
    <source>
        <dbReference type="EMBL" id="KAK9809427.1"/>
    </source>
</evidence>
<evidence type="ECO:0000256" key="2">
    <source>
        <dbReference type="SAM" id="Phobius"/>
    </source>
</evidence>
<feature type="transmembrane region" description="Helical" evidence="2">
    <location>
        <begin position="61"/>
        <end position="81"/>
    </location>
</feature>
<dbReference type="Proteomes" id="UP001465755">
    <property type="component" value="Unassembled WGS sequence"/>
</dbReference>
<organism evidence="3 4">
    <name type="scientific">Symbiochloris irregularis</name>
    <dbReference type="NCBI Taxonomy" id="706552"/>
    <lineage>
        <taxon>Eukaryota</taxon>
        <taxon>Viridiplantae</taxon>
        <taxon>Chlorophyta</taxon>
        <taxon>core chlorophytes</taxon>
        <taxon>Trebouxiophyceae</taxon>
        <taxon>Trebouxiales</taxon>
        <taxon>Trebouxiaceae</taxon>
        <taxon>Symbiochloris</taxon>
    </lineage>
</organism>
<name>A0AAW1PN57_9CHLO</name>
<evidence type="ECO:0000256" key="1">
    <source>
        <dbReference type="SAM" id="MobiDB-lite"/>
    </source>
</evidence>
<protein>
    <submittedName>
        <fullName evidence="3">Uncharacterized protein</fullName>
    </submittedName>
</protein>
<dbReference type="EMBL" id="JALJOQ010000020">
    <property type="protein sequence ID" value="KAK9809427.1"/>
    <property type="molecule type" value="Genomic_DNA"/>
</dbReference>
<proteinExistence type="predicted"/>
<keyword evidence="2" id="KW-1133">Transmembrane helix</keyword>
<comment type="caution">
    <text evidence="3">The sequence shown here is derived from an EMBL/GenBank/DDBJ whole genome shotgun (WGS) entry which is preliminary data.</text>
</comment>
<accession>A0AAW1PN57</accession>